<dbReference type="AlphaFoldDB" id="A0AAV6Z5N4"/>
<protein>
    <submittedName>
        <fullName evidence="2">Uncharacterized protein</fullName>
    </submittedName>
</protein>
<keyword evidence="3" id="KW-1185">Reference proteome</keyword>
<evidence type="ECO:0000313" key="2">
    <source>
        <dbReference type="EMBL" id="KAG8544884.1"/>
    </source>
</evidence>
<sequence length="66" mass="7500">MLLAAMSQARDPREQEQPGGATRPQLGHNNCFQKWQRPDPPPPPEISADRQDLQHIAAWVETLEED</sequence>
<evidence type="ECO:0000256" key="1">
    <source>
        <dbReference type="SAM" id="MobiDB-lite"/>
    </source>
</evidence>
<gene>
    <name evidence="2" type="ORF">GDO81_021667</name>
</gene>
<proteinExistence type="predicted"/>
<dbReference type="EMBL" id="WNYA01001910">
    <property type="protein sequence ID" value="KAG8544884.1"/>
    <property type="molecule type" value="Genomic_DNA"/>
</dbReference>
<reference evidence="2" key="1">
    <citation type="thesis" date="2020" institute="ProQuest LLC" country="789 East Eisenhower Parkway, Ann Arbor, MI, USA">
        <title>Comparative Genomics and Chromosome Evolution.</title>
        <authorList>
            <person name="Mudd A.B."/>
        </authorList>
    </citation>
    <scope>NUCLEOTIDE SEQUENCE</scope>
    <source>
        <strain evidence="2">237g6f4</strain>
        <tissue evidence="2">Blood</tissue>
    </source>
</reference>
<feature type="region of interest" description="Disordered" evidence="1">
    <location>
        <begin position="1"/>
        <end position="51"/>
    </location>
</feature>
<comment type="caution">
    <text evidence="2">The sequence shown here is derived from an EMBL/GenBank/DDBJ whole genome shotgun (WGS) entry which is preliminary data.</text>
</comment>
<name>A0AAV6Z5N4_ENGPU</name>
<evidence type="ECO:0000313" key="3">
    <source>
        <dbReference type="Proteomes" id="UP000824782"/>
    </source>
</evidence>
<dbReference type="Proteomes" id="UP000824782">
    <property type="component" value="Unassembled WGS sequence"/>
</dbReference>
<organism evidence="2 3">
    <name type="scientific">Engystomops pustulosus</name>
    <name type="common">Tungara frog</name>
    <name type="synonym">Physalaemus pustulosus</name>
    <dbReference type="NCBI Taxonomy" id="76066"/>
    <lineage>
        <taxon>Eukaryota</taxon>
        <taxon>Metazoa</taxon>
        <taxon>Chordata</taxon>
        <taxon>Craniata</taxon>
        <taxon>Vertebrata</taxon>
        <taxon>Euteleostomi</taxon>
        <taxon>Amphibia</taxon>
        <taxon>Batrachia</taxon>
        <taxon>Anura</taxon>
        <taxon>Neobatrachia</taxon>
        <taxon>Hyloidea</taxon>
        <taxon>Leptodactylidae</taxon>
        <taxon>Leiuperinae</taxon>
        <taxon>Engystomops</taxon>
    </lineage>
</organism>
<accession>A0AAV6Z5N4</accession>